<reference evidence="2 3" key="1">
    <citation type="submission" date="2024-02" db="EMBL/GenBank/DDBJ databases">
        <title>de novo genome assembly of Solanum bulbocastanum strain 11H21.</title>
        <authorList>
            <person name="Hosaka A.J."/>
        </authorList>
    </citation>
    <scope>NUCLEOTIDE SEQUENCE [LARGE SCALE GENOMIC DNA]</scope>
    <source>
        <tissue evidence="2">Young leaves</tissue>
    </source>
</reference>
<feature type="transmembrane region" description="Helical" evidence="1">
    <location>
        <begin position="21"/>
        <end position="44"/>
    </location>
</feature>
<feature type="transmembrane region" description="Helical" evidence="1">
    <location>
        <begin position="56"/>
        <end position="77"/>
    </location>
</feature>
<keyword evidence="1" id="KW-0812">Transmembrane</keyword>
<name>A0AAN8U7T2_SOLBU</name>
<dbReference type="Proteomes" id="UP001371456">
    <property type="component" value="Unassembled WGS sequence"/>
</dbReference>
<protein>
    <submittedName>
        <fullName evidence="2">Uncharacterized protein</fullName>
    </submittedName>
</protein>
<keyword evidence="1" id="KW-1133">Transmembrane helix</keyword>
<evidence type="ECO:0000313" key="2">
    <source>
        <dbReference type="EMBL" id="KAK6802848.1"/>
    </source>
</evidence>
<keyword evidence="1" id="KW-0472">Membrane</keyword>
<dbReference type="EMBL" id="JBANQN010000001">
    <property type="protein sequence ID" value="KAK6802848.1"/>
    <property type="molecule type" value="Genomic_DNA"/>
</dbReference>
<organism evidence="2 3">
    <name type="scientific">Solanum bulbocastanum</name>
    <name type="common">Wild potato</name>
    <dbReference type="NCBI Taxonomy" id="147425"/>
    <lineage>
        <taxon>Eukaryota</taxon>
        <taxon>Viridiplantae</taxon>
        <taxon>Streptophyta</taxon>
        <taxon>Embryophyta</taxon>
        <taxon>Tracheophyta</taxon>
        <taxon>Spermatophyta</taxon>
        <taxon>Magnoliopsida</taxon>
        <taxon>eudicotyledons</taxon>
        <taxon>Gunneridae</taxon>
        <taxon>Pentapetalae</taxon>
        <taxon>asterids</taxon>
        <taxon>lamiids</taxon>
        <taxon>Solanales</taxon>
        <taxon>Solanaceae</taxon>
        <taxon>Solanoideae</taxon>
        <taxon>Solaneae</taxon>
        <taxon>Solanum</taxon>
    </lineage>
</organism>
<proteinExistence type="predicted"/>
<accession>A0AAN8U7T2</accession>
<evidence type="ECO:0000313" key="3">
    <source>
        <dbReference type="Proteomes" id="UP001371456"/>
    </source>
</evidence>
<evidence type="ECO:0000256" key="1">
    <source>
        <dbReference type="SAM" id="Phobius"/>
    </source>
</evidence>
<comment type="caution">
    <text evidence="2">The sequence shown here is derived from an EMBL/GenBank/DDBJ whole genome shotgun (WGS) entry which is preliminary data.</text>
</comment>
<dbReference type="AlphaFoldDB" id="A0AAN8U7T2"/>
<keyword evidence="3" id="KW-1185">Reference proteome</keyword>
<sequence length="85" mass="9867">MIPLRSMHWCLGFYERRYDFNLIQLVALSLLVSQTNLTIFGVLLPSRRWSPCLLELINFGPTLLSPFMGVFMFLCPLRSKISELT</sequence>
<gene>
    <name evidence="2" type="ORF">RDI58_000632</name>
</gene>